<feature type="transmembrane region" description="Helical" evidence="1">
    <location>
        <begin position="12"/>
        <end position="36"/>
    </location>
</feature>
<dbReference type="EMBL" id="JARFYN010000035">
    <property type="protein sequence ID" value="MDL2408505.1"/>
    <property type="molecule type" value="Genomic_DNA"/>
</dbReference>
<reference evidence="2" key="1">
    <citation type="submission" date="2023-06" db="EMBL/GenBank/DDBJ databases">
        <title>Phylogenetic Diversity of Rhizobium strains.</title>
        <authorList>
            <person name="Moura F.T."/>
            <person name="Helene L.C.F."/>
            <person name="Hungria M."/>
        </authorList>
    </citation>
    <scope>NUCLEOTIDE SEQUENCE</scope>
    <source>
        <strain evidence="2">CCGE524</strain>
    </source>
</reference>
<evidence type="ECO:0000256" key="1">
    <source>
        <dbReference type="SAM" id="Phobius"/>
    </source>
</evidence>
<proteinExistence type="predicted"/>
<keyword evidence="1" id="KW-0812">Transmembrane</keyword>
<comment type="caution">
    <text evidence="2">The sequence shown here is derived from an EMBL/GenBank/DDBJ whole genome shotgun (WGS) entry which is preliminary data.</text>
</comment>
<keyword evidence="1" id="KW-0472">Membrane</keyword>
<keyword evidence="1" id="KW-1133">Transmembrane helix</keyword>
<evidence type="ECO:0000313" key="3">
    <source>
        <dbReference type="Proteomes" id="UP001172630"/>
    </source>
</evidence>
<protein>
    <submittedName>
        <fullName evidence="2">Uncharacterized protein</fullName>
    </submittedName>
</protein>
<accession>A0ABT7KIS8</accession>
<evidence type="ECO:0000313" key="2">
    <source>
        <dbReference type="EMBL" id="MDL2408505.1"/>
    </source>
</evidence>
<name>A0ABT7KIS8_9HYPH</name>
<dbReference type="RefSeq" id="WP_285881928.1">
    <property type="nucleotide sequence ID" value="NZ_JARFYN010000035.1"/>
</dbReference>
<sequence length="168" mass="18829">MKDVAEILKAVAWPITTVIVFFYLRHQLTFLVASVIRRISDANKLKFRFLGLTFEMASQLARTSIAPTKKTKTDETDADEFVRLAGEYQDLDIQGTKERVAKRFELADRLGDLAVALNLPRANLAKGNEGYLVAFATAAILQPMPDDLKNLRTAASKVKFKLPPIGWF</sequence>
<gene>
    <name evidence="2" type="ORF">PY650_23235</name>
</gene>
<organism evidence="2 3">
    <name type="scientific">Rhizobium calliandrae</name>
    <dbReference type="NCBI Taxonomy" id="1312182"/>
    <lineage>
        <taxon>Bacteria</taxon>
        <taxon>Pseudomonadati</taxon>
        <taxon>Pseudomonadota</taxon>
        <taxon>Alphaproteobacteria</taxon>
        <taxon>Hyphomicrobiales</taxon>
        <taxon>Rhizobiaceae</taxon>
        <taxon>Rhizobium/Agrobacterium group</taxon>
        <taxon>Rhizobium</taxon>
    </lineage>
</organism>
<dbReference type="Proteomes" id="UP001172630">
    <property type="component" value="Unassembled WGS sequence"/>
</dbReference>
<keyword evidence="3" id="KW-1185">Reference proteome</keyword>